<dbReference type="RefSeq" id="WP_136836718.1">
    <property type="nucleotide sequence ID" value="NZ_SWBQ01000004.1"/>
</dbReference>
<feature type="domain" description="DUF2157" evidence="2">
    <location>
        <begin position="8"/>
        <end position="150"/>
    </location>
</feature>
<evidence type="ECO:0000256" key="1">
    <source>
        <dbReference type="SAM" id="Phobius"/>
    </source>
</evidence>
<dbReference type="Pfam" id="PF09925">
    <property type="entry name" value="DUF2157"/>
    <property type="match status" value="1"/>
</dbReference>
<comment type="caution">
    <text evidence="3">The sequence shown here is derived from an EMBL/GenBank/DDBJ whole genome shotgun (WGS) entry which is preliminary data.</text>
</comment>
<feature type="transmembrane region" description="Helical" evidence="1">
    <location>
        <begin position="242"/>
        <end position="259"/>
    </location>
</feature>
<dbReference type="Proteomes" id="UP000307244">
    <property type="component" value="Unassembled WGS sequence"/>
</dbReference>
<proteinExistence type="predicted"/>
<protein>
    <submittedName>
        <fullName evidence="3">DUF2157 domain-containing protein</fullName>
    </submittedName>
</protein>
<keyword evidence="1" id="KW-1133">Transmembrane helix</keyword>
<dbReference type="EMBL" id="SWBQ01000004">
    <property type="protein sequence ID" value="TKC04895.1"/>
    <property type="molecule type" value="Genomic_DNA"/>
</dbReference>
<evidence type="ECO:0000313" key="3">
    <source>
        <dbReference type="EMBL" id="TKC04895.1"/>
    </source>
</evidence>
<sequence length="326" mass="37447">MNTQYSKRLLDEGLITPESYKKIRQKQSNLLFSVHWEIKTVLYLGVMLLSTGLGILIYKNIDTIGHQVILLMIAAISAGCFFYCFKHKKPFSKAQVKSPGSLFDYILLLGCLSFLSFLGYLQVQYGVFGQNYGLATFIPMLVLFYVAYDYDHLGILSLAITNLALWLGVTVTPFYLLYKNNFDSERVIYTYFGIGLLLIGAAHLSEKFTFKKHFRFTYLHFGVHMAFISLLSGYFYNYEQPLSIVWLFMLFILAFYCYTDAVKHKSFYFILLVVLYSYIALSVVVVRGLITMDSEGALYIVFLYFIVSAIGMVLVLINLNKKFKAK</sequence>
<name>A0A4U1CHX3_9SPHI</name>
<feature type="transmembrane region" description="Helical" evidence="1">
    <location>
        <begin position="296"/>
        <end position="319"/>
    </location>
</feature>
<accession>A0A4U1CHX3</accession>
<keyword evidence="1" id="KW-0472">Membrane</keyword>
<feature type="transmembrane region" description="Helical" evidence="1">
    <location>
        <begin position="40"/>
        <end position="58"/>
    </location>
</feature>
<feature type="transmembrane region" description="Helical" evidence="1">
    <location>
        <begin position="129"/>
        <end position="148"/>
    </location>
</feature>
<dbReference type="OrthoDB" id="650263at2"/>
<feature type="transmembrane region" description="Helical" evidence="1">
    <location>
        <begin position="64"/>
        <end position="85"/>
    </location>
</feature>
<feature type="transmembrane region" description="Helical" evidence="1">
    <location>
        <begin position="216"/>
        <end position="236"/>
    </location>
</feature>
<dbReference type="AlphaFoldDB" id="A0A4U1CHX3"/>
<evidence type="ECO:0000313" key="4">
    <source>
        <dbReference type="Proteomes" id="UP000307244"/>
    </source>
</evidence>
<feature type="transmembrane region" description="Helical" evidence="1">
    <location>
        <begin position="105"/>
        <end position="123"/>
    </location>
</feature>
<feature type="transmembrane region" description="Helical" evidence="1">
    <location>
        <begin position="188"/>
        <end position="204"/>
    </location>
</feature>
<feature type="transmembrane region" description="Helical" evidence="1">
    <location>
        <begin position="155"/>
        <end position="176"/>
    </location>
</feature>
<keyword evidence="1" id="KW-0812">Transmembrane</keyword>
<organism evidence="3 4">
    <name type="scientific">Pedobacter frigoris</name>
    <dbReference type="NCBI Taxonomy" id="2571272"/>
    <lineage>
        <taxon>Bacteria</taxon>
        <taxon>Pseudomonadati</taxon>
        <taxon>Bacteroidota</taxon>
        <taxon>Sphingobacteriia</taxon>
        <taxon>Sphingobacteriales</taxon>
        <taxon>Sphingobacteriaceae</taxon>
        <taxon>Pedobacter</taxon>
    </lineage>
</organism>
<reference evidence="3 4" key="1">
    <citation type="submission" date="2019-04" db="EMBL/GenBank/DDBJ databases">
        <title>Pedobacter sp. RP-3-15 sp. nov., isolated from Arctic soil.</title>
        <authorList>
            <person name="Dahal R.H."/>
            <person name="Kim D.-U."/>
        </authorList>
    </citation>
    <scope>NUCLEOTIDE SEQUENCE [LARGE SCALE GENOMIC DNA]</scope>
    <source>
        <strain evidence="3 4">RP-3-15</strain>
    </source>
</reference>
<feature type="transmembrane region" description="Helical" evidence="1">
    <location>
        <begin position="266"/>
        <end position="290"/>
    </location>
</feature>
<gene>
    <name evidence="3" type="ORF">FA047_14075</name>
</gene>
<evidence type="ECO:0000259" key="2">
    <source>
        <dbReference type="Pfam" id="PF09925"/>
    </source>
</evidence>
<keyword evidence="4" id="KW-1185">Reference proteome</keyword>
<dbReference type="InterPro" id="IPR018677">
    <property type="entry name" value="DUF2157"/>
</dbReference>